<dbReference type="AlphaFoldDB" id="A0ABC8RWN5"/>
<gene>
    <name evidence="2" type="ORF">ILEXP_LOCUS17368</name>
</gene>
<dbReference type="EMBL" id="CAUOFW020001859">
    <property type="protein sequence ID" value="CAK9149329.1"/>
    <property type="molecule type" value="Genomic_DNA"/>
</dbReference>
<organism evidence="2 3">
    <name type="scientific">Ilex paraguariensis</name>
    <name type="common">yerba mate</name>
    <dbReference type="NCBI Taxonomy" id="185542"/>
    <lineage>
        <taxon>Eukaryota</taxon>
        <taxon>Viridiplantae</taxon>
        <taxon>Streptophyta</taxon>
        <taxon>Embryophyta</taxon>
        <taxon>Tracheophyta</taxon>
        <taxon>Spermatophyta</taxon>
        <taxon>Magnoliopsida</taxon>
        <taxon>eudicotyledons</taxon>
        <taxon>Gunneridae</taxon>
        <taxon>Pentapetalae</taxon>
        <taxon>asterids</taxon>
        <taxon>campanulids</taxon>
        <taxon>Aquifoliales</taxon>
        <taxon>Aquifoliaceae</taxon>
        <taxon>Ilex</taxon>
    </lineage>
</organism>
<keyword evidence="3" id="KW-1185">Reference proteome</keyword>
<evidence type="ECO:0000313" key="2">
    <source>
        <dbReference type="EMBL" id="CAK9149329.1"/>
    </source>
</evidence>
<sequence length="124" mass="14516">MKRRQRNVAGNGTPATKRKVKRVAEKVEEEEEEVVVVEERKDGGECVRGPVEENPEMVVEWEEWQCWWSSAVDELMSWGAVWCPFWDVVEFMGEDCEAYDALYSDVVWDYDVWDLKGINEVPKP</sequence>
<accession>A0ABC8RWN5</accession>
<evidence type="ECO:0000313" key="3">
    <source>
        <dbReference type="Proteomes" id="UP001642360"/>
    </source>
</evidence>
<comment type="caution">
    <text evidence="2">The sequence shown here is derived from an EMBL/GenBank/DDBJ whole genome shotgun (WGS) entry which is preliminary data.</text>
</comment>
<protein>
    <submittedName>
        <fullName evidence="2">Uncharacterized protein</fullName>
    </submittedName>
</protein>
<feature type="region of interest" description="Disordered" evidence="1">
    <location>
        <begin position="1"/>
        <end position="23"/>
    </location>
</feature>
<evidence type="ECO:0000256" key="1">
    <source>
        <dbReference type="SAM" id="MobiDB-lite"/>
    </source>
</evidence>
<proteinExistence type="predicted"/>
<dbReference type="Proteomes" id="UP001642360">
    <property type="component" value="Unassembled WGS sequence"/>
</dbReference>
<name>A0ABC8RWN5_9AQUA</name>
<reference evidence="2 3" key="1">
    <citation type="submission" date="2024-02" db="EMBL/GenBank/DDBJ databases">
        <authorList>
            <person name="Vignale AGUSTIN F."/>
            <person name="Sosa J E."/>
            <person name="Modenutti C."/>
        </authorList>
    </citation>
    <scope>NUCLEOTIDE SEQUENCE [LARGE SCALE GENOMIC DNA]</scope>
</reference>